<evidence type="ECO:0008006" key="3">
    <source>
        <dbReference type="Google" id="ProtNLM"/>
    </source>
</evidence>
<sequence length="170" mass="18989">MTIVLLDSSPLGLITNPGKNSTAIKCRRLIQELVRNKILVAVPEIIDYEHRRELILCGSGGVERLDRLGELGLAYAPLTTEVMRKAAELWAWARKTGQPTAHKEKIDIDVILAAHSIVLSLETGKHTIIATSDSDHKRYKVDAVKWEDLTVEYCLNPIASKIPLRKSEQN</sequence>
<dbReference type="STRING" id="128403.WA1_25235"/>
<accession>A0A139X887</accession>
<dbReference type="Gene3D" id="3.40.50.1010">
    <property type="entry name" value="5'-nuclease"/>
    <property type="match status" value="1"/>
</dbReference>
<gene>
    <name evidence="1" type="ORF">WA1_25235</name>
</gene>
<dbReference type="AlphaFoldDB" id="A0A139X887"/>
<dbReference type="SUPFAM" id="SSF88723">
    <property type="entry name" value="PIN domain-like"/>
    <property type="match status" value="1"/>
</dbReference>
<protein>
    <recommendedName>
        <fullName evidence="3">Nucleic acid-binding protein</fullName>
    </recommendedName>
</protein>
<dbReference type="EMBL" id="ANNX02000026">
    <property type="protein sequence ID" value="KYC40921.1"/>
    <property type="molecule type" value="Genomic_DNA"/>
</dbReference>
<dbReference type="Proteomes" id="UP000076925">
    <property type="component" value="Unassembled WGS sequence"/>
</dbReference>
<evidence type="ECO:0000313" key="1">
    <source>
        <dbReference type="EMBL" id="KYC40921.1"/>
    </source>
</evidence>
<name>A0A139X887_9CYAN</name>
<keyword evidence="2" id="KW-1185">Reference proteome</keyword>
<comment type="caution">
    <text evidence="1">The sequence shown here is derived from an EMBL/GenBank/DDBJ whole genome shotgun (WGS) entry which is preliminary data.</text>
</comment>
<dbReference type="RefSeq" id="WP_017739753.1">
    <property type="nucleotide sequence ID" value="NZ_KQ976354.1"/>
</dbReference>
<reference evidence="1 2" key="1">
    <citation type="journal article" date="2013" name="Genome Biol. Evol.">
        <title>Genomes of Stigonematalean cyanobacteria (subsection V) and the evolution of oxygenic photosynthesis from prokaryotes to plastids.</title>
        <authorList>
            <person name="Dagan T."/>
            <person name="Roettger M."/>
            <person name="Stucken K."/>
            <person name="Landan G."/>
            <person name="Koch R."/>
            <person name="Major P."/>
            <person name="Gould S.B."/>
            <person name="Goremykin V.V."/>
            <person name="Rippka R."/>
            <person name="Tandeau de Marsac N."/>
            <person name="Gugger M."/>
            <person name="Lockhart P.J."/>
            <person name="Allen J.F."/>
            <person name="Brune I."/>
            <person name="Maus I."/>
            <person name="Puhler A."/>
            <person name="Martin W.F."/>
        </authorList>
    </citation>
    <scope>NUCLEOTIDE SEQUENCE [LARGE SCALE GENOMIC DNA]</scope>
    <source>
        <strain evidence="1 2">PCC 7110</strain>
    </source>
</reference>
<evidence type="ECO:0000313" key="2">
    <source>
        <dbReference type="Proteomes" id="UP000076925"/>
    </source>
</evidence>
<organism evidence="1 2">
    <name type="scientific">Scytonema hofmannii PCC 7110</name>
    <dbReference type="NCBI Taxonomy" id="128403"/>
    <lineage>
        <taxon>Bacteria</taxon>
        <taxon>Bacillati</taxon>
        <taxon>Cyanobacteriota</taxon>
        <taxon>Cyanophyceae</taxon>
        <taxon>Nostocales</taxon>
        <taxon>Scytonemataceae</taxon>
        <taxon>Scytonema</taxon>
    </lineage>
</organism>
<proteinExistence type="predicted"/>
<dbReference type="InterPro" id="IPR029060">
    <property type="entry name" value="PIN-like_dom_sf"/>
</dbReference>